<feature type="non-terminal residue" evidence="2">
    <location>
        <position position="1"/>
    </location>
</feature>
<evidence type="ECO:0000313" key="2">
    <source>
        <dbReference type="EMBL" id="GFR48061.1"/>
    </source>
</evidence>
<dbReference type="Proteomes" id="UP001054857">
    <property type="component" value="Unassembled WGS sequence"/>
</dbReference>
<feature type="region of interest" description="Disordered" evidence="1">
    <location>
        <begin position="145"/>
        <end position="330"/>
    </location>
</feature>
<keyword evidence="3" id="KW-1185">Reference proteome</keyword>
<feature type="compositionally biased region" description="Low complexity" evidence="1">
    <location>
        <begin position="226"/>
        <end position="251"/>
    </location>
</feature>
<sequence>QGTSPGEEGGADGGLDGPLGAACQAGGGASGGGAYGAGEPRLVPTSPGGDCSVSNSFDSESLGSDDEEGCAVTCWTNARLATAAAPGVGEGPVGGAGATHCMGASGGSLHEEADAAHAAHQDGCQSLGTQSHMCDAGRAGCMHGAPEEPLEDRRCSQAASTGLHPAGARRSSDNTAPNTAKAASGGGAGCHRPPAPTHKPLPASLRPRRHVPGAWPPPPPPPPPTARRGPLGPSSSSAAAAASAAKRSPSAVGRPTGTAAAEGGAVPHATSCSSGGGSDVSHTTTTLHRTASSAGSPALAPQPSYHLHPPPSTEPSASAPTNPHRNGATAAATRNTTTAAAPPMLAANAVAVGPPAGPGPLSFSAVDLERLRAAEVRRRQAADEAARRLAAELARELEQLAGVHRRRALLKWCGLHPWQQLLEAARRDLQQAAQHHRG</sequence>
<feature type="compositionally biased region" description="Gly residues" evidence="1">
    <location>
        <begin position="25"/>
        <end position="36"/>
    </location>
</feature>
<organism evidence="2 3">
    <name type="scientific">Astrephomene gubernaculifera</name>
    <dbReference type="NCBI Taxonomy" id="47775"/>
    <lineage>
        <taxon>Eukaryota</taxon>
        <taxon>Viridiplantae</taxon>
        <taxon>Chlorophyta</taxon>
        <taxon>core chlorophytes</taxon>
        <taxon>Chlorophyceae</taxon>
        <taxon>CS clade</taxon>
        <taxon>Chlamydomonadales</taxon>
        <taxon>Astrephomenaceae</taxon>
        <taxon>Astrephomene</taxon>
    </lineage>
</organism>
<feature type="compositionally biased region" description="Gly residues" evidence="1">
    <location>
        <begin position="7"/>
        <end position="17"/>
    </location>
</feature>
<dbReference type="AlphaFoldDB" id="A0AAD3DYE7"/>
<proteinExistence type="predicted"/>
<feature type="compositionally biased region" description="Polar residues" evidence="1">
    <location>
        <begin position="52"/>
        <end position="62"/>
    </location>
</feature>
<evidence type="ECO:0000313" key="3">
    <source>
        <dbReference type="Proteomes" id="UP001054857"/>
    </source>
</evidence>
<gene>
    <name evidence="2" type="ORF">Agub_g9897</name>
</gene>
<feature type="compositionally biased region" description="Polar residues" evidence="1">
    <location>
        <begin position="280"/>
        <end position="295"/>
    </location>
</feature>
<reference evidence="2 3" key="1">
    <citation type="journal article" date="2021" name="Sci. Rep.">
        <title>Genome sequencing of the multicellular alga Astrephomene provides insights into convergent evolution of germ-soma differentiation.</title>
        <authorList>
            <person name="Yamashita S."/>
            <person name="Yamamoto K."/>
            <person name="Matsuzaki R."/>
            <person name="Suzuki S."/>
            <person name="Yamaguchi H."/>
            <person name="Hirooka S."/>
            <person name="Minakuchi Y."/>
            <person name="Miyagishima S."/>
            <person name="Kawachi M."/>
            <person name="Toyoda A."/>
            <person name="Nozaki H."/>
        </authorList>
    </citation>
    <scope>NUCLEOTIDE SEQUENCE [LARGE SCALE GENOMIC DNA]</scope>
    <source>
        <strain evidence="2 3">NIES-4017</strain>
    </source>
</reference>
<accession>A0AAD3DYE7</accession>
<evidence type="ECO:0000256" key="1">
    <source>
        <dbReference type="SAM" id="MobiDB-lite"/>
    </source>
</evidence>
<protein>
    <submittedName>
        <fullName evidence="2">Uncharacterized protein</fullName>
    </submittedName>
</protein>
<feature type="region of interest" description="Disordered" evidence="1">
    <location>
        <begin position="1"/>
        <end position="64"/>
    </location>
</feature>
<comment type="caution">
    <text evidence="2">The sequence shown here is derived from an EMBL/GenBank/DDBJ whole genome shotgun (WGS) entry which is preliminary data.</text>
</comment>
<name>A0AAD3DYE7_9CHLO</name>
<feature type="non-terminal residue" evidence="2">
    <location>
        <position position="438"/>
    </location>
</feature>
<feature type="compositionally biased region" description="Pro residues" evidence="1">
    <location>
        <begin position="214"/>
        <end position="225"/>
    </location>
</feature>
<feature type="compositionally biased region" description="Low complexity" evidence="1">
    <location>
        <begin position="314"/>
        <end position="330"/>
    </location>
</feature>
<dbReference type="EMBL" id="BMAR01000021">
    <property type="protein sequence ID" value="GFR48061.1"/>
    <property type="molecule type" value="Genomic_DNA"/>
</dbReference>